<protein>
    <recommendedName>
        <fullName evidence="4">VanZ-like domain-containing protein</fullName>
    </recommendedName>
</protein>
<proteinExistence type="predicted"/>
<keyword evidence="1" id="KW-0472">Membrane</keyword>
<reference evidence="2 3" key="2">
    <citation type="journal article" date="2018" name="Int. J. Syst. Evol. Microbiol.">
        <title>Marinobacterium aestuarii sp. nov., a benzene-degrading marine bacterium isolated from estuary sediment.</title>
        <authorList>
            <person name="Bae S.S."/>
            <person name="Jung J."/>
            <person name="Chung D."/>
            <person name="Baek K."/>
        </authorList>
    </citation>
    <scope>NUCLEOTIDE SEQUENCE [LARGE SCALE GENOMIC DNA]</scope>
    <source>
        <strain evidence="2 3">ST58-10</strain>
    </source>
</reference>
<gene>
    <name evidence="2" type="ORF">A8C75_01010</name>
</gene>
<feature type="transmembrane region" description="Helical" evidence="1">
    <location>
        <begin position="109"/>
        <end position="129"/>
    </location>
</feature>
<reference evidence="3" key="1">
    <citation type="submission" date="2016-05" db="EMBL/GenBank/DDBJ databases">
        <authorList>
            <person name="Baek K."/>
            <person name="Yang S.-J."/>
        </authorList>
    </citation>
    <scope>NUCLEOTIDE SEQUENCE [LARGE SCALE GENOMIC DNA]</scope>
    <source>
        <strain evidence="3">ST58-10</strain>
    </source>
</reference>
<dbReference type="KEGG" id="mars:A8C75_01010"/>
<feature type="transmembrane region" description="Helical" evidence="1">
    <location>
        <begin position="78"/>
        <end position="97"/>
    </location>
</feature>
<organism evidence="2 3">
    <name type="scientific">Marinobacterium aestuarii</name>
    <dbReference type="NCBI Taxonomy" id="1821621"/>
    <lineage>
        <taxon>Bacteria</taxon>
        <taxon>Pseudomonadati</taxon>
        <taxon>Pseudomonadota</taxon>
        <taxon>Gammaproteobacteria</taxon>
        <taxon>Oceanospirillales</taxon>
        <taxon>Oceanospirillaceae</taxon>
        <taxon>Marinobacterium</taxon>
    </lineage>
</organism>
<sequence>MFRITNYQSRVTHRMLQAVYNLRMAMFLGCVAALLYGIFRAAPPPDLFDQSDKVGHLLAFGALGLSSRLAFLRLSGWVLWPILAALAPLLEWLQHQLQPLRIYSLEDALANLAGVALALVFWAFVRRYVSADALLVARR</sequence>
<dbReference type="AlphaFoldDB" id="A0A1A9ESL9"/>
<evidence type="ECO:0000313" key="3">
    <source>
        <dbReference type="Proteomes" id="UP000078070"/>
    </source>
</evidence>
<evidence type="ECO:0000256" key="1">
    <source>
        <dbReference type="SAM" id="Phobius"/>
    </source>
</evidence>
<evidence type="ECO:0000313" key="2">
    <source>
        <dbReference type="EMBL" id="ANG61174.1"/>
    </source>
</evidence>
<keyword evidence="1" id="KW-1133">Transmembrane helix</keyword>
<keyword evidence="3" id="KW-1185">Reference proteome</keyword>
<feature type="transmembrane region" description="Helical" evidence="1">
    <location>
        <begin position="20"/>
        <end position="42"/>
    </location>
</feature>
<dbReference type="OrthoDB" id="6880939at2"/>
<keyword evidence="1" id="KW-0812">Transmembrane</keyword>
<dbReference type="Proteomes" id="UP000078070">
    <property type="component" value="Chromosome"/>
</dbReference>
<dbReference type="EMBL" id="CP015839">
    <property type="protein sequence ID" value="ANG61174.1"/>
    <property type="molecule type" value="Genomic_DNA"/>
</dbReference>
<evidence type="ECO:0008006" key="4">
    <source>
        <dbReference type="Google" id="ProtNLM"/>
    </source>
</evidence>
<name>A0A1A9ESL9_9GAMM</name>
<feature type="transmembrane region" description="Helical" evidence="1">
    <location>
        <begin position="54"/>
        <end position="71"/>
    </location>
</feature>
<accession>A0A1A9ESL9</accession>